<feature type="compositionally biased region" description="Basic residues" evidence="1">
    <location>
        <begin position="122"/>
        <end position="137"/>
    </location>
</feature>
<feature type="compositionally biased region" description="Basic residues" evidence="1">
    <location>
        <begin position="101"/>
        <end position="114"/>
    </location>
</feature>
<gene>
    <name evidence="2" type="ORF">PLICRDRAFT_180839</name>
</gene>
<feature type="compositionally biased region" description="Polar residues" evidence="1">
    <location>
        <begin position="72"/>
        <end position="86"/>
    </location>
</feature>
<keyword evidence="3" id="KW-1185">Reference proteome</keyword>
<dbReference type="AlphaFoldDB" id="A0A0C9T4F1"/>
<reference evidence="2 3" key="1">
    <citation type="submission" date="2014-06" db="EMBL/GenBank/DDBJ databases">
        <title>Evolutionary Origins and Diversification of the Mycorrhizal Mutualists.</title>
        <authorList>
            <consortium name="DOE Joint Genome Institute"/>
            <consortium name="Mycorrhizal Genomics Consortium"/>
            <person name="Kohler A."/>
            <person name="Kuo A."/>
            <person name="Nagy L.G."/>
            <person name="Floudas D."/>
            <person name="Copeland A."/>
            <person name="Barry K.W."/>
            <person name="Cichocki N."/>
            <person name="Veneault-Fourrey C."/>
            <person name="LaButti K."/>
            <person name="Lindquist E.A."/>
            <person name="Lipzen A."/>
            <person name="Lundell T."/>
            <person name="Morin E."/>
            <person name="Murat C."/>
            <person name="Riley R."/>
            <person name="Ohm R."/>
            <person name="Sun H."/>
            <person name="Tunlid A."/>
            <person name="Henrissat B."/>
            <person name="Grigoriev I.V."/>
            <person name="Hibbett D.S."/>
            <person name="Martin F."/>
        </authorList>
    </citation>
    <scope>NUCLEOTIDE SEQUENCE [LARGE SCALE GENOMIC DNA]</scope>
    <source>
        <strain evidence="2 3">FD-325 SS-3</strain>
    </source>
</reference>
<sequence length="147" mass="16013">MAARKPKTVCWVEVPPLPLNLGQDGNQSAQQSGDDKIIGGGGDPDQFVDQGHGGECAEAPGSEGLSGPQAWLEQTQASKMSLPNTITRPKKPKTEKEKARKAQKQKQARQAKAKARTEAKEAKRRQAKEEKKRRKLGKNGQPRVGHD</sequence>
<dbReference type="Proteomes" id="UP000053263">
    <property type="component" value="Unassembled WGS sequence"/>
</dbReference>
<evidence type="ECO:0000313" key="3">
    <source>
        <dbReference type="Proteomes" id="UP000053263"/>
    </source>
</evidence>
<protein>
    <submittedName>
        <fullName evidence="2">Uncharacterized protein</fullName>
    </submittedName>
</protein>
<dbReference type="EMBL" id="KN832590">
    <property type="protein sequence ID" value="KII82988.1"/>
    <property type="molecule type" value="Genomic_DNA"/>
</dbReference>
<name>A0A0C9T4F1_PLICR</name>
<proteinExistence type="predicted"/>
<evidence type="ECO:0000313" key="2">
    <source>
        <dbReference type="EMBL" id="KII82988.1"/>
    </source>
</evidence>
<feature type="region of interest" description="Disordered" evidence="1">
    <location>
        <begin position="16"/>
        <end position="147"/>
    </location>
</feature>
<organism evidence="2 3">
    <name type="scientific">Plicaturopsis crispa FD-325 SS-3</name>
    <dbReference type="NCBI Taxonomy" id="944288"/>
    <lineage>
        <taxon>Eukaryota</taxon>
        <taxon>Fungi</taxon>
        <taxon>Dikarya</taxon>
        <taxon>Basidiomycota</taxon>
        <taxon>Agaricomycotina</taxon>
        <taxon>Agaricomycetes</taxon>
        <taxon>Agaricomycetidae</taxon>
        <taxon>Amylocorticiales</taxon>
        <taxon>Amylocorticiaceae</taxon>
        <taxon>Plicatura</taxon>
        <taxon>Plicaturopsis crispa</taxon>
    </lineage>
</organism>
<evidence type="ECO:0000256" key="1">
    <source>
        <dbReference type="SAM" id="MobiDB-lite"/>
    </source>
</evidence>
<dbReference type="HOGENOM" id="CLU_1768881_0_0_1"/>
<feature type="compositionally biased region" description="Polar residues" evidence="1">
    <location>
        <begin position="23"/>
        <end position="32"/>
    </location>
</feature>
<accession>A0A0C9T4F1</accession>